<dbReference type="Proteomes" id="UP000509594">
    <property type="component" value="Chromosome"/>
</dbReference>
<dbReference type="PANTHER" id="PTHR11203">
    <property type="entry name" value="CLEAVAGE AND POLYADENYLATION SPECIFICITY FACTOR FAMILY MEMBER"/>
    <property type="match status" value="1"/>
</dbReference>
<dbReference type="PANTHER" id="PTHR11203:SF52">
    <property type="entry name" value="MRNA 3-END PROCESSING FACTOR"/>
    <property type="match status" value="1"/>
</dbReference>
<dbReference type="Gene3D" id="3.40.50.10890">
    <property type="match status" value="1"/>
</dbReference>
<dbReference type="Pfam" id="PF07521">
    <property type="entry name" value="RMMBL"/>
    <property type="match status" value="1"/>
</dbReference>
<dbReference type="InterPro" id="IPR036866">
    <property type="entry name" value="RibonucZ/Hydroxyglut_hydro"/>
</dbReference>
<dbReference type="GO" id="GO:0004521">
    <property type="term" value="F:RNA endonuclease activity"/>
    <property type="evidence" value="ECO:0007669"/>
    <property type="project" value="TreeGrafter"/>
</dbReference>
<dbReference type="AlphaFoldDB" id="A0A7D5I6E8"/>
<feature type="domain" description="Beta-Casp" evidence="3">
    <location>
        <begin position="223"/>
        <end position="330"/>
    </location>
</feature>
<keyword evidence="1 4" id="KW-0378">Hydrolase</keyword>
<dbReference type="GO" id="GO:0016787">
    <property type="term" value="F:hydrolase activity"/>
    <property type="evidence" value="ECO:0007669"/>
    <property type="project" value="UniProtKB-KW"/>
</dbReference>
<name>A0A7D5I6E8_9EURY</name>
<dbReference type="InterPro" id="IPR011108">
    <property type="entry name" value="RMMBL"/>
</dbReference>
<proteinExistence type="predicted"/>
<dbReference type="OrthoDB" id="40950at2157"/>
<accession>A0A7D5I6E8</accession>
<dbReference type="SMART" id="SM00849">
    <property type="entry name" value="Lactamase_B"/>
    <property type="match status" value="1"/>
</dbReference>
<evidence type="ECO:0000259" key="2">
    <source>
        <dbReference type="SMART" id="SM00849"/>
    </source>
</evidence>
<dbReference type="SUPFAM" id="SSF56281">
    <property type="entry name" value="Metallo-hydrolase/oxidoreductase"/>
    <property type="match status" value="1"/>
</dbReference>
<sequence>MKLEFKGASREVGRSAVLVDDSIMLDYGLKPGEHTQYPLNGSKPDAVLVSHAHLDHAGAVPNLMDMAPEVFMTPLTFDLAAMLARDTLKIADRKGEDAGFDSMDLSRFMQKTNTIDPDIEFHTHGYRAQFHDAGHIPGAASIYLEGKDSKSLFYTGDINTLDTRLVFGAGDFPDADTLIIESTYFGEDHPPRKEMENAFIDSLMDTLNIGGNVIIPAFAIGRTQEILMLLESHGIGAYVDGMGVSAYKLMMKYPHYLRNPNQLKRAFKNATIVSGRKRDKVPLESSVIVTTAGMLNGGPVMYYLKKIFKDPKSKILITGYQVEGTNGRMALDNGVIENDGVIQQLGIKVEQYDFSAHCGDRELKAIVSEFCDRGTEHVFTMHGDDTESFAEWIREEIGVDAHAPELGEKFNV</sequence>
<dbReference type="InterPro" id="IPR050698">
    <property type="entry name" value="MBL"/>
</dbReference>
<dbReference type="InterPro" id="IPR001279">
    <property type="entry name" value="Metallo-B-lactamas"/>
</dbReference>
<dbReference type="Pfam" id="PF10996">
    <property type="entry name" value="Beta-Casp"/>
    <property type="match status" value="1"/>
</dbReference>
<reference evidence="4 5" key="1">
    <citation type="submission" date="2020-06" db="EMBL/GenBank/DDBJ databases">
        <title>Methanolobus halotolerans sp. nov., isolated from a saline lake Tus in Siberia.</title>
        <authorList>
            <person name="Shen Y."/>
            <person name="Chen S.-C."/>
            <person name="Lai M.-C."/>
            <person name="Huang H.-H."/>
            <person name="Chiu H.-H."/>
            <person name="Tang S.-L."/>
            <person name="Rogozin D.Y."/>
            <person name="Degermendzhy A.G."/>
        </authorList>
    </citation>
    <scope>NUCLEOTIDE SEQUENCE [LARGE SCALE GENOMIC DNA]</scope>
    <source>
        <strain evidence="4 5">DSM 21339</strain>
    </source>
</reference>
<evidence type="ECO:0000256" key="1">
    <source>
        <dbReference type="ARBA" id="ARBA00022801"/>
    </source>
</evidence>
<dbReference type="Pfam" id="PF12706">
    <property type="entry name" value="Lactamase_B_2"/>
    <property type="match status" value="1"/>
</dbReference>
<dbReference type="SMART" id="SM01027">
    <property type="entry name" value="Beta-Casp"/>
    <property type="match status" value="1"/>
</dbReference>
<dbReference type="Gene3D" id="3.60.15.10">
    <property type="entry name" value="Ribonuclease Z/Hydroxyacylglutathione hydrolase-like"/>
    <property type="match status" value="1"/>
</dbReference>
<evidence type="ECO:0000313" key="4">
    <source>
        <dbReference type="EMBL" id="QLC51224.1"/>
    </source>
</evidence>
<dbReference type="KEGG" id="mzi:HWN40_04400"/>
<evidence type="ECO:0000259" key="3">
    <source>
        <dbReference type="SMART" id="SM01027"/>
    </source>
</evidence>
<gene>
    <name evidence="4" type="ORF">HWN40_04400</name>
</gene>
<keyword evidence="5" id="KW-1185">Reference proteome</keyword>
<dbReference type="InterPro" id="IPR022712">
    <property type="entry name" value="Beta_Casp"/>
</dbReference>
<evidence type="ECO:0000313" key="5">
    <source>
        <dbReference type="Proteomes" id="UP000509594"/>
    </source>
</evidence>
<dbReference type="CDD" id="cd16295">
    <property type="entry name" value="TTHA0252-CPSF-like_MBL-fold"/>
    <property type="match status" value="1"/>
</dbReference>
<feature type="domain" description="Metallo-beta-lactamase" evidence="2">
    <location>
        <begin position="13"/>
        <end position="218"/>
    </location>
</feature>
<dbReference type="EMBL" id="CP058215">
    <property type="protein sequence ID" value="QLC51224.1"/>
    <property type="molecule type" value="Genomic_DNA"/>
</dbReference>
<organism evidence="4 5">
    <name type="scientific">Methanolobus zinderi</name>
    <dbReference type="NCBI Taxonomy" id="536044"/>
    <lineage>
        <taxon>Archaea</taxon>
        <taxon>Methanobacteriati</taxon>
        <taxon>Methanobacteriota</taxon>
        <taxon>Stenosarchaea group</taxon>
        <taxon>Methanomicrobia</taxon>
        <taxon>Methanosarcinales</taxon>
        <taxon>Methanosarcinaceae</taxon>
        <taxon>Methanolobus</taxon>
    </lineage>
</organism>
<protein>
    <submittedName>
        <fullName evidence="4">MBL fold metallo-hydrolase</fullName>
    </submittedName>
</protein>